<dbReference type="Pfam" id="PF12277">
    <property type="entry name" value="DUF3618"/>
    <property type="match status" value="1"/>
</dbReference>
<dbReference type="InterPro" id="IPR022062">
    <property type="entry name" value="DUF3618"/>
</dbReference>
<dbReference type="AlphaFoldDB" id="A0A6J4LGP4"/>
<proteinExistence type="predicted"/>
<feature type="compositionally biased region" description="Low complexity" evidence="1">
    <location>
        <begin position="11"/>
        <end position="29"/>
    </location>
</feature>
<dbReference type="EMBL" id="CADCUF010000132">
    <property type="protein sequence ID" value="CAA9331713.1"/>
    <property type="molecule type" value="Genomic_DNA"/>
</dbReference>
<protein>
    <recommendedName>
        <fullName evidence="3">DUF3618 domain-containing protein</fullName>
    </recommendedName>
</protein>
<gene>
    <name evidence="2" type="ORF">AVDCRST_MAG24-842</name>
</gene>
<organism evidence="2">
    <name type="scientific">uncultured Nocardioidaceae bacterium</name>
    <dbReference type="NCBI Taxonomy" id="253824"/>
    <lineage>
        <taxon>Bacteria</taxon>
        <taxon>Bacillati</taxon>
        <taxon>Actinomycetota</taxon>
        <taxon>Actinomycetes</taxon>
        <taxon>Propionibacteriales</taxon>
        <taxon>Nocardioidaceae</taxon>
        <taxon>environmental samples</taxon>
    </lineage>
</organism>
<evidence type="ECO:0000256" key="1">
    <source>
        <dbReference type="SAM" id="MobiDB-lite"/>
    </source>
</evidence>
<name>A0A6J4LGP4_9ACTN</name>
<reference evidence="2" key="1">
    <citation type="submission" date="2020-02" db="EMBL/GenBank/DDBJ databases">
        <authorList>
            <person name="Meier V. D."/>
        </authorList>
    </citation>
    <scope>NUCLEOTIDE SEQUENCE</scope>
    <source>
        <strain evidence="2">AVDCRST_MAG24</strain>
    </source>
</reference>
<sequence>MSSAMTPPSGPSSSVEKSSLSVRSLSGEPQTPEQIEAEIEVQREQLAETIDALSAKLDVKSQAQAKVDEVKQTAQHKVAQVKQTAQAKVGAAQIKVGSTHTRVGSASGSAVHTVRTAAVTPAGRPRPELIAFGVTVLVATAVLWWRER</sequence>
<evidence type="ECO:0008006" key="3">
    <source>
        <dbReference type="Google" id="ProtNLM"/>
    </source>
</evidence>
<evidence type="ECO:0000313" key="2">
    <source>
        <dbReference type="EMBL" id="CAA9331713.1"/>
    </source>
</evidence>
<accession>A0A6J4LGP4</accession>
<feature type="region of interest" description="Disordered" evidence="1">
    <location>
        <begin position="1"/>
        <end position="37"/>
    </location>
</feature>